<protein>
    <submittedName>
        <fullName evidence="1">Uncharacterized protein</fullName>
    </submittedName>
</protein>
<name>A0A286RFU2_9BACT</name>
<dbReference type="AlphaFoldDB" id="A0A286RFU2"/>
<reference evidence="1 2" key="1">
    <citation type="journal article" name="Front. Microbiol.">
        <title>Sugar Metabolism of the First Thermophilic Planctomycete Thermogutta terrifontis: Comparative Genomic and Transcriptomic Approaches.</title>
        <authorList>
            <person name="Elcheninov A.G."/>
            <person name="Menzel P."/>
            <person name="Gudbergsdottir S.R."/>
            <person name="Slesarev A.I."/>
            <person name="Kadnikov V.V."/>
            <person name="Krogh A."/>
            <person name="Bonch-Osmolovskaya E.A."/>
            <person name="Peng X."/>
            <person name="Kublanov I.V."/>
        </authorList>
    </citation>
    <scope>NUCLEOTIDE SEQUENCE [LARGE SCALE GENOMIC DNA]</scope>
    <source>
        <strain evidence="1 2">R1</strain>
    </source>
</reference>
<evidence type="ECO:0000313" key="2">
    <source>
        <dbReference type="Proteomes" id="UP000215086"/>
    </source>
</evidence>
<gene>
    <name evidence="1" type="ORF">THTE_2223</name>
</gene>
<accession>A0A286RFU2</accession>
<dbReference type="EMBL" id="CP018477">
    <property type="protein sequence ID" value="ASV74825.1"/>
    <property type="molecule type" value="Genomic_DNA"/>
</dbReference>
<dbReference type="Proteomes" id="UP000215086">
    <property type="component" value="Chromosome"/>
</dbReference>
<keyword evidence="2" id="KW-1185">Reference proteome</keyword>
<organism evidence="1 2">
    <name type="scientific">Thermogutta terrifontis</name>
    <dbReference type="NCBI Taxonomy" id="1331910"/>
    <lineage>
        <taxon>Bacteria</taxon>
        <taxon>Pseudomonadati</taxon>
        <taxon>Planctomycetota</taxon>
        <taxon>Planctomycetia</taxon>
        <taxon>Pirellulales</taxon>
        <taxon>Thermoguttaceae</taxon>
        <taxon>Thermogutta</taxon>
    </lineage>
</organism>
<evidence type="ECO:0000313" key="1">
    <source>
        <dbReference type="EMBL" id="ASV74825.1"/>
    </source>
</evidence>
<proteinExistence type="predicted"/>
<dbReference type="KEGG" id="ttf:THTE_2223"/>
<sequence length="68" mass="7528">MEFAGPLIKEQNQTQFKARAQLPIGHNLLSHSKNVSEHQAVCGDRWRTDILGVPVGKQNFSAADVTLK</sequence>